<name>A0A485K8F1_9STRA</name>
<reference evidence="2 3" key="1">
    <citation type="submission" date="2019-03" db="EMBL/GenBank/DDBJ databases">
        <authorList>
            <person name="Gaulin E."/>
            <person name="Dumas B."/>
        </authorList>
    </citation>
    <scope>NUCLEOTIDE SEQUENCE [LARGE SCALE GENOMIC DNA]</scope>
    <source>
        <strain evidence="2">CBS 568.67</strain>
    </source>
</reference>
<reference evidence="1" key="2">
    <citation type="submission" date="2019-06" db="EMBL/GenBank/DDBJ databases">
        <title>Genomics analysis of Aphanomyces spp. identifies a new class of oomycete effector associated with host adaptation.</title>
        <authorList>
            <person name="Gaulin E."/>
        </authorList>
    </citation>
    <scope>NUCLEOTIDE SEQUENCE</scope>
    <source>
        <strain evidence="1">CBS 578.67</strain>
    </source>
</reference>
<dbReference type="Gene3D" id="3.60.10.10">
    <property type="entry name" value="Endonuclease/exonuclease/phosphatase"/>
    <property type="match status" value="1"/>
</dbReference>
<dbReference type="SUPFAM" id="SSF56219">
    <property type="entry name" value="DNase I-like"/>
    <property type="match status" value="1"/>
</dbReference>
<proteinExistence type="predicted"/>
<dbReference type="InterPro" id="IPR036691">
    <property type="entry name" value="Endo/exonu/phosph_ase_sf"/>
</dbReference>
<accession>A0A485K8F1</accession>
<protein>
    <submittedName>
        <fullName evidence="2">Aste57867_2342 protein</fullName>
    </submittedName>
</protein>
<evidence type="ECO:0000313" key="1">
    <source>
        <dbReference type="EMBL" id="KAF0717351.1"/>
    </source>
</evidence>
<keyword evidence="3" id="KW-1185">Reference proteome</keyword>
<dbReference type="Proteomes" id="UP000332933">
    <property type="component" value="Unassembled WGS sequence"/>
</dbReference>
<dbReference type="AlphaFoldDB" id="A0A485K8F1"/>
<organism evidence="2 3">
    <name type="scientific">Aphanomyces stellatus</name>
    <dbReference type="NCBI Taxonomy" id="120398"/>
    <lineage>
        <taxon>Eukaryota</taxon>
        <taxon>Sar</taxon>
        <taxon>Stramenopiles</taxon>
        <taxon>Oomycota</taxon>
        <taxon>Saprolegniomycetes</taxon>
        <taxon>Saprolegniales</taxon>
        <taxon>Verrucalvaceae</taxon>
        <taxon>Aphanomyces</taxon>
    </lineage>
</organism>
<dbReference type="EMBL" id="VJMH01000266">
    <property type="protein sequence ID" value="KAF0717351.1"/>
    <property type="molecule type" value="Genomic_DNA"/>
</dbReference>
<dbReference type="EMBL" id="CAADRA010000266">
    <property type="protein sequence ID" value="VFT79544.1"/>
    <property type="molecule type" value="Genomic_DNA"/>
</dbReference>
<sequence>MAAVDLYLCNRAPDLYTNYKALELLLMEKASRWDTHFTDLSLLEVVRKLSKTLRGYKLPAAISAALDKLDFIIKNFTDYICDSHHALHPEDWDLLTDVDFSDNEEASDEDNLLDEDDRLVDQLLVVHLHIIRYICPRSLTVMQDYLSELPQEIVDWDPQLISINTNGISNSHRYILQQLSSCHDVTFIQETRFRSPSEHSKVDFYWQREGMLFFKPPIYPEVPMSPATGGLATLIYPHSPLKDAVETPHHEPILRGRYLQVRCQLGGLTIVLHNVYAPEAWSDRAAFFVTLPRDFPPHILHIAGGDFNCILNKDLDSLKPSAATME</sequence>
<evidence type="ECO:0000313" key="3">
    <source>
        <dbReference type="Proteomes" id="UP000332933"/>
    </source>
</evidence>
<gene>
    <name evidence="2" type="primary">Aste57867_2342</name>
    <name evidence="1" type="ORF">As57867_002337</name>
    <name evidence="2" type="ORF">ASTE57867_2342</name>
</gene>
<evidence type="ECO:0000313" key="2">
    <source>
        <dbReference type="EMBL" id="VFT79544.1"/>
    </source>
</evidence>